<sequence>MHRSRSADSIFKVARAVGFSVLKRLVRLCVCLLPFATGAVAANADTNAAFATKAEQAYMIEASTGTVLLAKNENQTFSPASLAKLMTLDLVFDALSRNQITLDTEYPVSEYAWRTGGAPSRTATMFAALKSNVRVEDLVKGIAIQGANDSCIILAEGMSGSEPAFAAAMTRRAKTLGMERSVFGNSTGLPDGKSKTTALDMVTLAAELQKSYPNLYPYFAQPDFEWNKIFQRNRNPLLGFGMGVDGLAIGFAEGEGYSIVASVERDGRRLLMALGGIASDKERTEEAKRVLEWGLTAFESRQIFADAEIIGQASVYGGTSRSVDLVAKTPVSVYIPINNPERLSARIVYRWPLMAPVEAGHEIGTLRISAGGRLLREVPLYTKENVAVGSLSSRAVDALMELGETLLFSWLWDKPEPT</sequence>
<evidence type="ECO:0000313" key="17">
    <source>
        <dbReference type="Proteomes" id="UP000009319"/>
    </source>
</evidence>
<dbReference type="PRINTS" id="PR00725">
    <property type="entry name" value="DADACBPTASE1"/>
</dbReference>
<keyword evidence="11" id="KW-0961">Cell wall biogenesis/degradation</keyword>
<evidence type="ECO:0000256" key="6">
    <source>
        <dbReference type="ARBA" id="ARBA00022670"/>
    </source>
</evidence>
<dbReference type="AlphaFoldDB" id="K0PVN9"/>
<dbReference type="SUPFAM" id="SSF69189">
    <property type="entry name" value="Penicillin-binding protein associated domain"/>
    <property type="match status" value="1"/>
</dbReference>
<evidence type="ECO:0000256" key="11">
    <source>
        <dbReference type="ARBA" id="ARBA00023316"/>
    </source>
</evidence>
<reference evidence="16 17" key="1">
    <citation type="journal article" date="2013" name="Genome Announc.">
        <title>Draft Genome Sequence of Rhizobium mesoamericanum STM3625, a Nitrogen-Fixing Symbiont of Mimosa pudica Isolated in French Guiana (South America).</title>
        <authorList>
            <person name="Moulin L."/>
            <person name="Mornico D."/>
            <person name="Melkonian R."/>
            <person name="Klonowska A."/>
        </authorList>
    </citation>
    <scope>NUCLEOTIDE SEQUENCE [LARGE SCALE GENOMIC DNA]</scope>
    <source>
        <strain evidence="16 17">STM3625</strain>
    </source>
</reference>
<dbReference type="InterPro" id="IPR001967">
    <property type="entry name" value="Peptidase_S11_N"/>
</dbReference>
<dbReference type="Gene3D" id="3.40.710.10">
    <property type="entry name" value="DD-peptidase/beta-lactamase superfamily"/>
    <property type="match status" value="1"/>
</dbReference>
<dbReference type="PANTHER" id="PTHR21581">
    <property type="entry name" value="D-ALANYL-D-ALANINE CARBOXYPEPTIDASE"/>
    <property type="match status" value="1"/>
</dbReference>
<dbReference type="GO" id="GO:0071555">
    <property type="term" value="P:cell wall organization"/>
    <property type="evidence" value="ECO:0007669"/>
    <property type="project" value="UniProtKB-KW"/>
</dbReference>
<evidence type="ECO:0000313" key="16">
    <source>
        <dbReference type="EMBL" id="CCM75615.1"/>
    </source>
</evidence>
<evidence type="ECO:0000256" key="4">
    <source>
        <dbReference type="ARBA" id="ARBA00012448"/>
    </source>
</evidence>
<evidence type="ECO:0000256" key="7">
    <source>
        <dbReference type="ARBA" id="ARBA00022729"/>
    </source>
</evidence>
<evidence type="ECO:0000256" key="2">
    <source>
        <dbReference type="ARBA" id="ARBA00004752"/>
    </source>
</evidence>
<dbReference type="InterPro" id="IPR037167">
    <property type="entry name" value="Peptidase_S11_C_sf"/>
</dbReference>
<protein>
    <recommendedName>
        <fullName evidence="4">serine-type D-Ala-D-Ala carboxypeptidase</fullName>
        <ecNumber evidence="4">3.4.16.4</ecNumber>
    </recommendedName>
</protein>
<dbReference type="HOGENOM" id="CLU_027070_8_1_5"/>
<dbReference type="GO" id="GO:0009002">
    <property type="term" value="F:serine-type D-Ala-D-Ala carboxypeptidase activity"/>
    <property type="evidence" value="ECO:0007669"/>
    <property type="project" value="UniProtKB-EC"/>
</dbReference>
<dbReference type="GO" id="GO:0006508">
    <property type="term" value="P:proteolysis"/>
    <property type="evidence" value="ECO:0007669"/>
    <property type="project" value="UniProtKB-KW"/>
</dbReference>
<evidence type="ECO:0000256" key="8">
    <source>
        <dbReference type="ARBA" id="ARBA00022801"/>
    </source>
</evidence>
<feature type="signal peptide" evidence="14">
    <location>
        <begin position="1"/>
        <end position="41"/>
    </location>
</feature>
<keyword evidence="8 16" id="KW-0378">Hydrolase</keyword>
<dbReference type="SUPFAM" id="SSF56601">
    <property type="entry name" value="beta-lactamase/transpeptidase-like"/>
    <property type="match status" value="1"/>
</dbReference>
<evidence type="ECO:0000256" key="10">
    <source>
        <dbReference type="ARBA" id="ARBA00022984"/>
    </source>
</evidence>
<name>K0PVN9_9HYPH</name>
<dbReference type="Pfam" id="PF00768">
    <property type="entry name" value="Peptidase_S11"/>
    <property type="match status" value="1"/>
</dbReference>
<dbReference type="UniPathway" id="UPA00219"/>
<keyword evidence="10" id="KW-0573">Peptidoglycan synthesis</keyword>
<comment type="pathway">
    <text evidence="2">Cell wall biogenesis; peptidoglycan biosynthesis.</text>
</comment>
<evidence type="ECO:0000256" key="9">
    <source>
        <dbReference type="ARBA" id="ARBA00022960"/>
    </source>
</evidence>
<feature type="domain" description="Peptidase S11 D-Ala-D-Ala carboxypeptidase A C-terminal" evidence="15">
    <location>
        <begin position="298"/>
        <end position="388"/>
    </location>
</feature>
<dbReference type="Proteomes" id="UP000009319">
    <property type="component" value="Unassembled WGS sequence"/>
</dbReference>
<dbReference type="PANTHER" id="PTHR21581:SF6">
    <property type="entry name" value="TRAFFICKING PROTEIN PARTICLE COMPLEX SUBUNIT 12"/>
    <property type="match status" value="1"/>
</dbReference>
<dbReference type="eggNOG" id="COG1686">
    <property type="taxonomic scope" value="Bacteria"/>
</dbReference>
<dbReference type="SMART" id="SM00936">
    <property type="entry name" value="PBP5_C"/>
    <property type="match status" value="1"/>
</dbReference>
<comment type="function">
    <text evidence="1">Removes C-terminal D-alanyl residues from sugar-peptide cell wall precursors.</text>
</comment>
<dbReference type="InterPro" id="IPR012907">
    <property type="entry name" value="Peptidase_S11_C"/>
</dbReference>
<dbReference type="InterPro" id="IPR012338">
    <property type="entry name" value="Beta-lactam/transpept-like"/>
</dbReference>
<evidence type="ECO:0000256" key="3">
    <source>
        <dbReference type="ARBA" id="ARBA00007164"/>
    </source>
</evidence>
<keyword evidence="6" id="KW-0645">Protease</keyword>
<evidence type="ECO:0000256" key="5">
    <source>
        <dbReference type="ARBA" id="ARBA00022645"/>
    </source>
</evidence>
<comment type="similarity">
    <text evidence="3 13">Belongs to the peptidase S11 family.</text>
</comment>
<keyword evidence="9" id="KW-0133">Cell shape</keyword>
<dbReference type="EMBL" id="CANI01000018">
    <property type="protein sequence ID" value="CCM75615.1"/>
    <property type="molecule type" value="Genomic_DNA"/>
</dbReference>
<keyword evidence="17" id="KW-1185">Reference proteome</keyword>
<dbReference type="Gene3D" id="2.60.410.10">
    <property type="entry name" value="D-Ala-D-Ala carboxypeptidase, C-terminal domain"/>
    <property type="match status" value="1"/>
</dbReference>
<organism evidence="16 17">
    <name type="scientific">Rhizobium mesoamericanum STM3625</name>
    <dbReference type="NCBI Taxonomy" id="1211777"/>
    <lineage>
        <taxon>Bacteria</taxon>
        <taxon>Pseudomonadati</taxon>
        <taxon>Pseudomonadota</taxon>
        <taxon>Alphaproteobacteria</taxon>
        <taxon>Hyphomicrobiales</taxon>
        <taxon>Rhizobiaceae</taxon>
        <taxon>Rhizobium/Agrobacterium group</taxon>
        <taxon>Rhizobium</taxon>
    </lineage>
</organism>
<evidence type="ECO:0000256" key="1">
    <source>
        <dbReference type="ARBA" id="ARBA00003217"/>
    </source>
</evidence>
<feature type="chain" id="PRO_5003838457" description="serine-type D-Ala-D-Ala carboxypeptidase" evidence="14">
    <location>
        <begin position="42"/>
        <end position="418"/>
    </location>
</feature>
<accession>K0PVN9</accession>
<keyword evidence="5 16" id="KW-0121">Carboxypeptidase</keyword>
<dbReference type="GO" id="GO:0008360">
    <property type="term" value="P:regulation of cell shape"/>
    <property type="evidence" value="ECO:0007669"/>
    <property type="project" value="UniProtKB-KW"/>
</dbReference>
<comment type="caution">
    <text evidence="16">The sequence shown here is derived from an EMBL/GenBank/DDBJ whole genome shotgun (WGS) entry which is preliminary data.</text>
</comment>
<dbReference type="InterPro" id="IPR018044">
    <property type="entry name" value="Peptidase_S11"/>
</dbReference>
<comment type="catalytic activity">
    <reaction evidence="12">
        <text>Preferential cleavage: (Ac)2-L-Lys-D-Ala-|-D-Ala. Also transpeptidation of peptidyl-alanyl moieties that are N-acyl substituents of D-alanine.</text>
        <dbReference type="EC" id="3.4.16.4"/>
    </reaction>
</comment>
<evidence type="ECO:0000256" key="13">
    <source>
        <dbReference type="RuleBase" id="RU004016"/>
    </source>
</evidence>
<evidence type="ECO:0000259" key="15">
    <source>
        <dbReference type="SMART" id="SM00936"/>
    </source>
</evidence>
<evidence type="ECO:0000256" key="12">
    <source>
        <dbReference type="ARBA" id="ARBA00034000"/>
    </source>
</evidence>
<dbReference type="GO" id="GO:0009252">
    <property type="term" value="P:peptidoglycan biosynthetic process"/>
    <property type="evidence" value="ECO:0007669"/>
    <property type="project" value="UniProtKB-UniPathway"/>
</dbReference>
<evidence type="ECO:0000256" key="14">
    <source>
        <dbReference type="SAM" id="SignalP"/>
    </source>
</evidence>
<proteinExistence type="inferred from homology"/>
<dbReference type="InterPro" id="IPR015956">
    <property type="entry name" value="Peniciliin-bd_prot_C_sf"/>
</dbReference>
<gene>
    <name evidence="16" type="ORF">BN77_2781</name>
</gene>
<dbReference type="EC" id="3.4.16.4" evidence="4"/>
<keyword evidence="7 14" id="KW-0732">Signal</keyword>
<dbReference type="STRING" id="1211777.BN77_2781"/>
<dbReference type="Pfam" id="PF07943">
    <property type="entry name" value="PBP5_C"/>
    <property type="match status" value="1"/>
</dbReference>